<protein>
    <submittedName>
        <fullName evidence="2">Uncharacterized protein</fullName>
    </submittedName>
</protein>
<name>A0A226WVJ9_CABSO</name>
<gene>
    <name evidence="2" type="ORF">BSU04_30015</name>
    <name evidence="1" type="ORF">PAMC26510_29820</name>
</gene>
<evidence type="ECO:0000313" key="3">
    <source>
        <dbReference type="Proteomes" id="UP000194546"/>
    </source>
</evidence>
<dbReference type="Proteomes" id="UP000194546">
    <property type="component" value="Unassembled WGS sequence"/>
</dbReference>
<dbReference type="AlphaFoldDB" id="A0A226WVJ9"/>
<dbReference type="EMBL" id="NBTY01000181">
    <property type="protein sequence ID" value="OTP68020.1"/>
    <property type="molecule type" value="Genomic_DNA"/>
</dbReference>
<accession>A0A226WVJ9</accession>
<evidence type="ECO:0000313" key="2">
    <source>
        <dbReference type="EMBL" id="OXC74830.1"/>
    </source>
</evidence>
<evidence type="ECO:0000313" key="4">
    <source>
        <dbReference type="Proteomes" id="UP000214720"/>
    </source>
</evidence>
<evidence type="ECO:0000313" key="1">
    <source>
        <dbReference type="EMBL" id="OTP68020.1"/>
    </source>
</evidence>
<proteinExistence type="predicted"/>
<dbReference type="EMBL" id="MTHB01000203">
    <property type="protein sequence ID" value="OXC74830.1"/>
    <property type="molecule type" value="Genomic_DNA"/>
</dbReference>
<dbReference type="Proteomes" id="UP000214720">
    <property type="component" value="Unassembled WGS sequence"/>
</dbReference>
<reference evidence="2" key="2">
    <citation type="submission" date="2017-01" db="EMBL/GenBank/DDBJ databases">
        <authorList>
            <person name="Mah S.A."/>
            <person name="Swanson W.J."/>
            <person name="Moy G.W."/>
            <person name="Vacquier V.D."/>
        </authorList>
    </citation>
    <scope>NUCLEOTIDE SEQUENCE</scope>
    <source>
        <strain evidence="2">PAMC 26633</strain>
    </source>
</reference>
<reference evidence="4" key="1">
    <citation type="submission" date="2017-01" db="EMBL/GenBank/DDBJ databases">
        <title>Genome Analysis of Deinococcus marmoris KOPRI26562.</title>
        <authorList>
            <person name="Kim J.H."/>
            <person name="Oh H.-M."/>
        </authorList>
    </citation>
    <scope>NUCLEOTIDE SEQUENCE [LARGE SCALE GENOMIC DNA]</scope>
    <source>
        <strain evidence="4">PAMC 26633</strain>
    </source>
</reference>
<reference evidence="1 3" key="3">
    <citation type="submission" date="2017-03" db="EMBL/GenBank/DDBJ databases">
        <title>Genome analysis of strain PAMC 26510.</title>
        <authorList>
            <person name="Oh H.-M."/>
            <person name="Yang J.-A."/>
        </authorList>
    </citation>
    <scope>NUCLEOTIDE SEQUENCE [LARGE SCALE GENOMIC DNA]</scope>
    <source>
        <strain evidence="1 3">PAMC 26510</strain>
    </source>
</reference>
<organism evidence="2 4">
    <name type="scientific">Caballeronia sordidicola</name>
    <name type="common">Burkholderia sordidicola</name>
    <dbReference type="NCBI Taxonomy" id="196367"/>
    <lineage>
        <taxon>Bacteria</taxon>
        <taxon>Pseudomonadati</taxon>
        <taxon>Pseudomonadota</taxon>
        <taxon>Betaproteobacteria</taxon>
        <taxon>Burkholderiales</taxon>
        <taxon>Burkholderiaceae</taxon>
        <taxon>Caballeronia</taxon>
    </lineage>
</organism>
<comment type="caution">
    <text evidence="2">The sequence shown here is derived from an EMBL/GenBank/DDBJ whole genome shotgun (WGS) entry which is preliminary data.</text>
</comment>
<sequence>MRVSLPTAHLIDAEERNWDMKEEDHCRHDQYVRQVIEEARREFFLSDAADRDEIIGDSFAHG</sequence>